<dbReference type="PANTHER" id="PTHR42973:SF39">
    <property type="entry name" value="FAD-BINDING PCMH-TYPE DOMAIN-CONTAINING PROTEIN"/>
    <property type="match status" value="1"/>
</dbReference>
<dbReference type="Pfam" id="PF01565">
    <property type="entry name" value="FAD_binding_4"/>
    <property type="match status" value="1"/>
</dbReference>
<evidence type="ECO:0000256" key="3">
    <source>
        <dbReference type="ARBA" id="ARBA00022630"/>
    </source>
</evidence>
<feature type="domain" description="FAD-binding PCMH-type" evidence="6">
    <location>
        <begin position="37"/>
        <end position="205"/>
    </location>
</feature>
<evidence type="ECO:0000313" key="8">
    <source>
        <dbReference type="Proteomes" id="UP000700732"/>
    </source>
</evidence>
<dbReference type="RefSeq" id="WP_186742175.1">
    <property type="nucleotide sequence ID" value="NZ_VFIA01000076.1"/>
</dbReference>
<gene>
    <name evidence="7" type="ORF">FH603_5587</name>
</gene>
<organism evidence="7 8">
    <name type="scientific">Spirosoma utsteinense</name>
    <dbReference type="NCBI Taxonomy" id="2585773"/>
    <lineage>
        <taxon>Bacteria</taxon>
        <taxon>Pseudomonadati</taxon>
        <taxon>Bacteroidota</taxon>
        <taxon>Cytophagia</taxon>
        <taxon>Cytophagales</taxon>
        <taxon>Cytophagaceae</taxon>
        <taxon>Spirosoma</taxon>
    </lineage>
</organism>
<dbReference type="InterPro" id="IPR012951">
    <property type="entry name" value="BBE"/>
</dbReference>
<keyword evidence="3" id="KW-0285">Flavoprotein</keyword>
<protein>
    <submittedName>
        <fullName evidence="7">FAD/FMN-containing dehydrogenase</fullName>
    </submittedName>
</protein>
<evidence type="ECO:0000256" key="1">
    <source>
        <dbReference type="ARBA" id="ARBA00001974"/>
    </source>
</evidence>
<proteinExistence type="inferred from homology"/>
<keyword evidence="5" id="KW-0560">Oxidoreductase</keyword>
<dbReference type="Gene3D" id="3.30.465.10">
    <property type="match status" value="1"/>
</dbReference>
<dbReference type="InterPro" id="IPR006094">
    <property type="entry name" value="Oxid_FAD_bind_N"/>
</dbReference>
<evidence type="ECO:0000256" key="2">
    <source>
        <dbReference type="ARBA" id="ARBA00005466"/>
    </source>
</evidence>
<name>A0ABR6WGB3_9BACT</name>
<dbReference type="SUPFAM" id="SSF56176">
    <property type="entry name" value="FAD-binding/transporter-associated domain-like"/>
    <property type="match status" value="1"/>
</dbReference>
<dbReference type="PANTHER" id="PTHR42973">
    <property type="entry name" value="BINDING OXIDOREDUCTASE, PUTATIVE (AFU_ORTHOLOGUE AFUA_1G17690)-RELATED"/>
    <property type="match status" value="1"/>
</dbReference>
<comment type="cofactor">
    <cofactor evidence="1">
        <name>FAD</name>
        <dbReference type="ChEBI" id="CHEBI:57692"/>
    </cofactor>
</comment>
<dbReference type="InterPro" id="IPR016167">
    <property type="entry name" value="FAD-bd_PCMH_sub1"/>
</dbReference>
<accession>A0ABR6WGB3</accession>
<dbReference type="InterPro" id="IPR016169">
    <property type="entry name" value="FAD-bd_PCMH_sub2"/>
</dbReference>
<comment type="similarity">
    <text evidence="2">Belongs to the oxygen-dependent FAD-linked oxidoreductase family.</text>
</comment>
<dbReference type="InterPro" id="IPR050416">
    <property type="entry name" value="FAD-linked_Oxidoreductase"/>
</dbReference>
<keyword evidence="8" id="KW-1185">Reference proteome</keyword>
<evidence type="ECO:0000256" key="5">
    <source>
        <dbReference type="ARBA" id="ARBA00023002"/>
    </source>
</evidence>
<dbReference type="InterPro" id="IPR006093">
    <property type="entry name" value="Oxy_OxRdtase_FAD_BS"/>
</dbReference>
<dbReference type="EMBL" id="VFIA01000076">
    <property type="protein sequence ID" value="MBC3795055.1"/>
    <property type="molecule type" value="Genomic_DNA"/>
</dbReference>
<dbReference type="PROSITE" id="PS51387">
    <property type="entry name" value="FAD_PCMH"/>
    <property type="match status" value="1"/>
</dbReference>
<evidence type="ECO:0000313" key="7">
    <source>
        <dbReference type="EMBL" id="MBC3795055.1"/>
    </source>
</evidence>
<keyword evidence="4" id="KW-0274">FAD</keyword>
<dbReference type="Pfam" id="PF08031">
    <property type="entry name" value="BBE"/>
    <property type="match status" value="1"/>
</dbReference>
<dbReference type="PROSITE" id="PS00862">
    <property type="entry name" value="OX2_COVAL_FAD"/>
    <property type="match status" value="1"/>
</dbReference>
<dbReference type="Proteomes" id="UP000700732">
    <property type="component" value="Unassembled WGS sequence"/>
</dbReference>
<reference evidence="7 8" key="1">
    <citation type="submission" date="2019-06" db="EMBL/GenBank/DDBJ databases">
        <title>Spirosoma utsteinense sp. nov. isolated from Antarctic ice-free soils.</title>
        <authorList>
            <person name="Tahon G."/>
        </authorList>
    </citation>
    <scope>NUCLEOTIDE SEQUENCE [LARGE SCALE GENOMIC DNA]</scope>
    <source>
        <strain evidence="7 8">LMG 31447</strain>
    </source>
</reference>
<dbReference type="InterPro" id="IPR036318">
    <property type="entry name" value="FAD-bd_PCMH-like_sf"/>
</dbReference>
<dbReference type="Gene3D" id="3.40.462.20">
    <property type="match status" value="1"/>
</dbReference>
<evidence type="ECO:0000259" key="6">
    <source>
        <dbReference type="PROSITE" id="PS51387"/>
    </source>
</evidence>
<comment type="caution">
    <text evidence="7">The sequence shown here is derived from an EMBL/GenBank/DDBJ whole genome shotgun (WGS) entry which is preliminary data.</text>
</comment>
<dbReference type="InterPro" id="IPR016166">
    <property type="entry name" value="FAD-bd_PCMH"/>
</dbReference>
<evidence type="ECO:0000256" key="4">
    <source>
        <dbReference type="ARBA" id="ARBA00022827"/>
    </source>
</evidence>
<sequence>MTTPASIDALQAALTGALLQPSDAGYDEARAPWLRIIDQHPALIVEAAITDDVVLAITYARTHSLPLGVQATGHGITKACDGGLLLKLNKLTTLDLNVAARRVRVGAGISWKELLAKTQPHGLVGPSGQVDSVGVIGYTLGGGIGWLVRKYGEACEYVVGATVVLASGEVVHASATEHPDLLWALRGGGGNLGVVVELELELLSEPDDVLAGLRWYPLARVTEVLRRYRDWAATLAPATSSVFRLVSVPDEAQFPDSIRGKTACVVGLCHADPATQAQVRASLDVFGEPALDQVKTMPYPKVAALDPASHESHAATYNQATFLRELSDEAMARLVEIGQSKFPPLFQLEVAQLGGHLTPAVAGPRPDQASRTPTAPFMLHAIGMPEKSGWEQVKQGIADMFDHLAPVLTGELYYNYLRGDKQAEVATAFTESAFLRLQEVKRRYDPGNLFQLNLNIEPAAR</sequence>
<dbReference type="Gene3D" id="3.30.43.10">
    <property type="entry name" value="Uridine Diphospho-n-acetylenolpyruvylglucosamine Reductase, domain 2"/>
    <property type="match status" value="1"/>
</dbReference>